<dbReference type="OMA" id="SPKCRCK"/>
<dbReference type="Pfam" id="PF00629">
    <property type="entry name" value="MAM"/>
    <property type="match status" value="1"/>
</dbReference>
<feature type="chain" id="PRO_5044257310" description="Nephronectin a" evidence="9">
    <location>
        <begin position="23"/>
        <end position="684"/>
    </location>
</feature>
<feature type="domain" description="MAM" evidence="11">
    <location>
        <begin position="533"/>
        <end position="681"/>
    </location>
</feature>
<dbReference type="PANTHER" id="PTHR24050:SF19">
    <property type="entry name" value="NEPHRONECTIN"/>
    <property type="match status" value="1"/>
</dbReference>
<dbReference type="GO" id="GO:0005509">
    <property type="term" value="F:calcium ion binding"/>
    <property type="evidence" value="ECO:0007669"/>
    <property type="project" value="InterPro"/>
</dbReference>
<dbReference type="CDD" id="cd00054">
    <property type="entry name" value="EGF_CA"/>
    <property type="match status" value="2"/>
</dbReference>
<evidence type="ECO:0000256" key="6">
    <source>
        <dbReference type="ARBA" id="ARBA00023157"/>
    </source>
</evidence>
<evidence type="ECO:0008006" key="14">
    <source>
        <dbReference type="Google" id="ProtNLM"/>
    </source>
</evidence>
<dbReference type="SUPFAM" id="SSF49899">
    <property type="entry name" value="Concanavalin A-like lectins/glucanases"/>
    <property type="match status" value="1"/>
</dbReference>
<feature type="domain" description="EGF-like" evidence="10">
    <location>
        <begin position="174"/>
        <end position="212"/>
    </location>
</feature>
<evidence type="ECO:0000256" key="9">
    <source>
        <dbReference type="SAM" id="SignalP"/>
    </source>
</evidence>
<dbReference type="RefSeq" id="XP_028973628.2">
    <property type="nucleotide sequence ID" value="XM_029117795.2"/>
</dbReference>
<reference evidence="13" key="1">
    <citation type="journal article" date="2014" name="PLoS ONE">
        <title>The genome and linkage map of the northern pike (Esox lucius): conserved synteny revealed between the salmonid sister group and the Neoteleostei.</title>
        <authorList>
            <person name="Rondeau E.B."/>
            <person name="Minkley D.R."/>
            <person name="Leong J.S."/>
            <person name="Messmer A.M."/>
            <person name="Jantzen J.R."/>
            <person name="von Schalburg K.R."/>
            <person name="Lemon C."/>
            <person name="Bird N.H."/>
            <person name="Koop B.F."/>
        </authorList>
    </citation>
    <scope>NUCLEOTIDE SEQUENCE</scope>
</reference>
<dbReference type="GO" id="GO:0005576">
    <property type="term" value="C:extracellular region"/>
    <property type="evidence" value="ECO:0007669"/>
    <property type="project" value="UniProtKB-SubCell"/>
</dbReference>
<feature type="compositionally biased region" description="Low complexity" evidence="8">
    <location>
        <begin position="445"/>
        <end position="477"/>
    </location>
</feature>
<dbReference type="SUPFAM" id="SSF57184">
    <property type="entry name" value="Growth factor receptor domain"/>
    <property type="match status" value="1"/>
</dbReference>
<accession>A0A3P8XH41</accession>
<dbReference type="InterPro" id="IPR000742">
    <property type="entry name" value="EGF"/>
</dbReference>
<feature type="compositionally biased region" description="Pro residues" evidence="8">
    <location>
        <begin position="299"/>
        <end position="311"/>
    </location>
</feature>
<dbReference type="Proteomes" id="UP000265140">
    <property type="component" value="Chromosome 24"/>
</dbReference>
<feature type="region of interest" description="Disordered" evidence="8">
    <location>
        <begin position="249"/>
        <end position="346"/>
    </location>
</feature>
<dbReference type="Pfam" id="PF07645">
    <property type="entry name" value="EGF_CA"/>
    <property type="match status" value="2"/>
</dbReference>
<sequence>MELPWIKLVLLFFWNCLGNNRADYNHGHRWTGQEVLSNGLCWYGTRMECCWGWTRASWGQCQPLCQTECKHGVCVGPDKCKCHPGFTGKTCNQDLNECGLKPRPCKHRCMNTYGSYKCYCLNEYMLQPDGTCRNARTCAMANCQYGCEVSKGEVRCQCPSPGLRLGPDRRTCVDIDECVTGRGVCPQSRKCQNTFGSYVCKCYHGYKLTYINGRYHCIDKDSRPFCSLNPASPKCRCRDQGKDCHPVAKVTIEPPQPKATPEAPRPTTKPTPRSTARPTPKPTHKPTAKPTPKSTLRPSPKPTPKPTPRPTTQPTAKATPNQTTTPKPKQTPRPTPIKTTKPSTTITFRTTTTTTATIATATTATTTKATTTRRPTTTTTIATTNAVPTADPMTPTTTQPPATTSHIPTTTPETTTTNLVMTTRFPTTTIDWTIIVPATFDATTPNPTTVETKTTVPTTPTKNTVPNTSPSPNNISPSPTPTFDNHIQKEVTQRPRGDVQIRRHQGANQVLDFDIELGNTAENHRDDPDTGSLSCSFDHGLCGWIRNRDGDLHWETANDPAGGRYLTVPELGAEKDNMRGARLVLPIAPSWSEGHLCFSFRHWLSGHHVGVLQLFVRRTGRGLRYSPALWSRTAGGGWRHTQVTLLGVGMDSVLLKGERRRGHKGNIGVDDLRLRRGVCRDERL</sequence>
<dbReference type="Bgee" id="ENSELUG00000005081">
    <property type="expression patterns" value="Expressed in stomach and 6 other cell types or tissues"/>
</dbReference>
<keyword evidence="5" id="KW-0130">Cell adhesion</keyword>
<reference evidence="12" key="4">
    <citation type="submission" date="2025-09" db="UniProtKB">
        <authorList>
            <consortium name="Ensembl"/>
        </authorList>
    </citation>
    <scope>IDENTIFICATION</scope>
</reference>
<dbReference type="PROSITE" id="PS00022">
    <property type="entry name" value="EGF_1"/>
    <property type="match status" value="1"/>
</dbReference>
<dbReference type="InterPro" id="IPR018097">
    <property type="entry name" value="EGF_Ca-bd_CS"/>
</dbReference>
<feature type="compositionally biased region" description="Low complexity" evidence="8">
    <location>
        <begin position="312"/>
        <end position="328"/>
    </location>
</feature>
<feature type="region of interest" description="Disordered" evidence="8">
    <location>
        <begin position="386"/>
        <end position="414"/>
    </location>
</feature>
<dbReference type="GeneID" id="105006244"/>
<dbReference type="InterPro" id="IPR001881">
    <property type="entry name" value="EGF-like_Ca-bd_dom"/>
</dbReference>
<comment type="similarity">
    <text evidence="1">Belongs to the nephronectin family.</text>
</comment>
<dbReference type="InterPro" id="IPR049883">
    <property type="entry name" value="NOTCH1_EGF-like"/>
</dbReference>
<dbReference type="InterPro" id="IPR013320">
    <property type="entry name" value="ConA-like_dom_sf"/>
</dbReference>
<dbReference type="InParanoid" id="A0A3P8XH41"/>
<dbReference type="GO" id="GO:0016020">
    <property type="term" value="C:membrane"/>
    <property type="evidence" value="ECO:0007669"/>
    <property type="project" value="InterPro"/>
</dbReference>
<dbReference type="PROSITE" id="PS50026">
    <property type="entry name" value="EGF_3"/>
    <property type="match status" value="1"/>
</dbReference>
<dbReference type="PROSITE" id="PS01186">
    <property type="entry name" value="EGF_2"/>
    <property type="match status" value="1"/>
</dbReference>
<evidence type="ECO:0000259" key="11">
    <source>
        <dbReference type="PROSITE" id="PS50060"/>
    </source>
</evidence>
<dbReference type="SMART" id="SM00181">
    <property type="entry name" value="EGF"/>
    <property type="match status" value="4"/>
</dbReference>
<comment type="caution">
    <text evidence="7">Lacks conserved residue(s) required for the propagation of feature annotation.</text>
</comment>
<keyword evidence="4" id="KW-0677">Repeat</keyword>
<protein>
    <recommendedName>
        <fullName evidence="14">Nephronectin a</fullName>
    </recommendedName>
</protein>
<feature type="region of interest" description="Disordered" evidence="8">
    <location>
        <begin position="445"/>
        <end position="485"/>
    </location>
</feature>
<dbReference type="PROSITE" id="PS00010">
    <property type="entry name" value="ASX_HYDROXYL"/>
    <property type="match status" value="2"/>
</dbReference>
<keyword evidence="6" id="KW-1015">Disulfide bond</keyword>
<dbReference type="Gene3D" id="2.10.25.10">
    <property type="entry name" value="Laminin"/>
    <property type="match status" value="4"/>
</dbReference>
<evidence type="ECO:0000256" key="4">
    <source>
        <dbReference type="ARBA" id="ARBA00022737"/>
    </source>
</evidence>
<dbReference type="PROSITE" id="PS01187">
    <property type="entry name" value="EGF_CA"/>
    <property type="match status" value="1"/>
</dbReference>
<dbReference type="PROSITE" id="PS50060">
    <property type="entry name" value="MAM_2"/>
    <property type="match status" value="1"/>
</dbReference>
<dbReference type="InterPro" id="IPR000152">
    <property type="entry name" value="EGF-type_Asp/Asn_hydroxyl_site"/>
</dbReference>
<reference evidence="12" key="3">
    <citation type="submission" date="2025-08" db="UniProtKB">
        <authorList>
            <consortium name="Ensembl"/>
        </authorList>
    </citation>
    <scope>IDENTIFICATION</scope>
</reference>
<dbReference type="FunFam" id="2.10.25.10:FF:000187">
    <property type="entry name" value="nephronectin isoform X1"/>
    <property type="match status" value="1"/>
</dbReference>
<dbReference type="AlphaFoldDB" id="A0A3P8XH41"/>
<feature type="signal peptide" evidence="9">
    <location>
        <begin position="1"/>
        <end position="22"/>
    </location>
</feature>
<evidence type="ECO:0000256" key="5">
    <source>
        <dbReference type="ARBA" id="ARBA00022889"/>
    </source>
</evidence>
<evidence type="ECO:0000256" key="3">
    <source>
        <dbReference type="ARBA" id="ARBA00022729"/>
    </source>
</evidence>
<evidence type="ECO:0000256" key="7">
    <source>
        <dbReference type="PROSITE-ProRule" id="PRU00076"/>
    </source>
</evidence>
<keyword evidence="3 9" id="KW-0732">Signal</keyword>
<name>A0A3P8XH41_ESOLU</name>
<dbReference type="SMART" id="SM00179">
    <property type="entry name" value="EGF_CA"/>
    <property type="match status" value="2"/>
</dbReference>
<dbReference type="Ensembl" id="ENSELUT00000013255.3">
    <property type="protein sequence ID" value="ENSELUP00000003897.3"/>
    <property type="gene ID" value="ENSELUG00000005081.3"/>
</dbReference>
<dbReference type="InterPro" id="IPR000998">
    <property type="entry name" value="MAM_dom"/>
</dbReference>
<evidence type="ECO:0000256" key="8">
    <source>
        <dbReference type="SAM" id="MobiDB-lite"/>
    </source>
</evidence>
<dbReference type="GeneTree" id="ENSGT00930000150973"/>
<dbReference type="GO" id="GO:0007155">
    <property type="term" value="P:cell adhesion"/>
    <property type="evidence" value="ECO:0007669"/>
    <property type="project" value="UniProtKB-KW"/>
</dbReference>
<evidence type="ECO:0000256" key="1">
    <source>
        <dbReference type="ARBA" id="ARBA00009738"/>
    </source>
</evidence>
<dbReference type="Gene3D" id="2.60.120.200">
    <property type="match status" value="1"/>
</dbReference>
<keyword evidence="2 7" id="KW-0245">EGF-like domain</keyword>
<dbReference type="RefSeq" id="XP_028973629.2">
    <property type="nucleotide sequence ID" value="XM_029117796.2"/>
</dbReference>
<reference evidence="12" key="2">
    <citation type="submission" date="2020-02" db="EMBL/GenBank/DDBJ databases">
        <title>Esox lucius (northern pike) genome, fEsoLuc1, primary haplotype.</title>
        <authorList>
            <person name="Myers G."/>
            <person name="Karagic N."/>
            <person name="Meyer A."/>
            <person name="Pippel M."/>
            <person name="Reichard M."/>
            <person name="Winkler S."/>
            <person name="Tracey A."/>
            <person name="Sims Y."/>
            <person name="Howe K."/>
            <person name="Rhie A."/>
            <person name="Formenti G."/>
            <person name="Durbin R."/>
            <person name="Fedrigo O."/>
            <person name="Jarvis E.D."/>
        </authorList>
    </citation>
    <scope>NUCLEOTIDE SEQUENCE [LARGE SCALE GENOMIC DNA]</scope>
</reference>
<feature type="compositionally biased region" description="Pro residues" evidence="8">
    <location>
        <begin position="254"/>
        <end position="269"/>
    </location>
</feature>
<keyword evidence="13" id="KW-1185">Reference proteome</keyword>
<dbReference type="InterPro" id="IPR052235">
    <property type="entry name" value="Nephronectin_domain"/>
</dbReference>
<evidence type="ECO:0000313" key="13">
    <source>
        <dbReference type="Proteomes" id="UP000265140"/>
    </source>
</evidence>
<dbReference type="CDD" id="cd06263">
    <property type="entry name" value="MAM"/>
    <property type="match status" value="1"/>
</dbReference>
<dbReference type="PANTHER" id="PTHR24050">
    <property type="entry name" value="PA14 DOMAIN-CONTAINING PROTEIN"/>
    <property type="match status" value="1"/>
</dbReference>
<dbReference type="SMART" id="SM00137">
    <property type="entry name" value="MAM"/>
    <property type="match status" value="1"/>
</dbReference>
<dbReference type="InterPro" id="IPR009030">
    <property type="entry name" value="Growth_fac_rcpt_cys_sf"/>
</dbReference>
<organism evidence="12 13">
    <name type="scientific">Esox lucius</name>
    <name type="common">Northern pike</name>
    <dbReference type="NCBI Taxonomy" id="8010"/>
    <lineage>
        <taxon>Eukaryota</taxon>
        <taxon>Metazoa</taxon>
        <taxon>Chordata</taxon>
        <taxon>Craniata</taxon>
        <taxon>Vertebrata</taxon>
        <taxon>Euteleostomi</taxon>
        <taxon>Actinopterygii</taxon>
        <taxon>Neopterygii</taxon>
        <taxon>Teleostei</taxon>
        <taxon>Protacanthopterygii</taxon>
        <taxon>Esociformes</taxon>
        <taxon>Esocidae</taxon>
        <taxon>Esox</taxon>
    </lineage>
</organism>
<feature type="compositionally biased region" description="Low complexity" evidence="8">
    <location>
        <begin position="336"/>
        <end position="346"/>
    </location>
</feature>
<evidence type="ECO:0000313" key="12">
    <source>
        <dbReference type="Ensembl" id="ENSELUP00000003897.3"/>
    </source>
</evidence>
<feature type="compositionally biased region" description="Low complexity" evidence="8">
    <location>
        <begin position="288"/>
        <end position="298"/>
    </location>
</feature>
<proteinExistence type="inferred from homology"/>
<evidence type="ECO:0000259" key="10">
    <source>
        <dbReference type="PROSITE" id="PS50026"/>
    </source>
</evidence>
<evidence type="ECO:0000256" key="2">
    <source>
        <dbReference type="ARBA" id="ARBA00022536"/>
    </source>
</evidence>